<comment type="caution">
    <text evidence="10">The sequence shown here is derived from an EMBL/GenBank/DDBJ whole genome shotgun (WGS) entry which is preliminary data.</text>
</comment>
<dbReference type="GO" id="GO:0008926">
    <property type="term" value="F:mannitol-1-phosphate 5-dehydrogenase activity"/>
    <property type="evidence" value="ECO:0007669"/>
    <property type="project" value="UniProtKB-UniRule"/>
</dbReference>
<dbReference type="NCBIfam" id="NF002647">
    <property type="entry name" value="PRK02318.1-3"/>
    <property type="match status" value="1"/>
</dbReference>
<dbReference type="SUPFAM" id="SSF48179">
    <property type="entry name" value="6-phosphogluconate dehydrogenase C-terminal domain-like"/>
    <property type="match status" value="1"/>
</dbReference>
<dbReference type="InterPro" id="IPR023028">
    <property type="entry name" value="Mannitol_1_phos_5_DH"/>
</dbReference>
<dbReference type="PRINTS" id="PR00084">
    <property type="entry name" value="MTLDHDRGNASE"/>
</dbReference>
<keyword evidence="4 7" id="KW-0560">Oxidoreductase</keyword>
<evidence type="ECO:0000256" key="7">
    <source>
        <dbReference type="HAMAP-Rule" id="MF_00196"/>
    </source>
</evidence>
<feature type="domain" description="Mannitol dehydrogenase C-terminal" evidence="9">
    <location>
        <begin position="203"/>
        <end position="361"/>
    </location>
</feature>
<evidence type="ECO:0000259" key="9">
    <source>
        <dbReference type="Pfam" id="PF08125"/>
    </source>
</evidence>
<comment type="similarity">
    <text evidence="1 7">Belongs to the mannitol dehydrogenase family.</text>
</comment>
<dbReference type="Proteomes" id="UP000322294">
    <property type="component" value="Unassembled WGS sequence"/>
</dbReference>
<dbReference type="OrthoDB" id="271711at2"/>
<dbReference type="Pfam" id="PF01232">
    <property type="entry name" value="Mannitol_dh"/>
    <property type="match status" value="1"/>
</dbReference>
<sequence>MKTAVHFGAGNIGRGFIGFLLSRAGYRVVFVDINAGLVEALNEKGFYRVVEGGEDAKVHRVEGVSGILSTEEEKVAGAVAGAHIVTTAVGPGVLGSIAPLIAAGISRRLRYSTDPLNVIACENMVGASTFLKERVMEHLSAGEREKAEKTMGFPDAAVDRIVPPQEGTDPLDVTVEPYFEWVVDTGGFKGTVPEIPGMKAVENLQAYVERKIYTLNTGHAVAAYLGYEKGCATIREALQNPEILGTVKGAMAESGVYLRARFGFGEEEHRAYIEKALQRFLNPALKDPVVRVGRNPVRKLGPKDRLVFPAVRVLELGVKPVNLARGIAAALRFDYEEDAEARELQRMIREQGIDAVLSRVCGIPEESPLRDIIKANLIKN</sequence>
<dbReference type="SUPFAM" id="SSF51735">
    <property type="entry name" value="NAD(P)-binding Rossmann-fold domains"/>
    <property type="match status" value="1"/>
</dbReference>
<evidence type="ECO:0000256" key="3">
    <source>
        <dbReference type="ARBA" id="ARBA00016219"/>
    </source>
</evidence>
<dbReference type="InterPro" id="IPR013118">
    <property type="entry name" value="Mannitol_DH_C"/>
</dbReference>
<accession>A0A5S5AKH5</accession>
<dbReference type="InterPro" id="IPR023027">
    <property type="entry name" value="Mannitol_DH_CS"/>
</dbReference>
<dbReference type="Pfam" id="PF08125">
    <property type="entry name" value="Mannitol_dh_C"/>
    <property type="match status" value="1"/>
</dbReference>
<keyword evidence="5 7" id="KW-0520">NAD</keyword>
<dbReference type="EMBL" id="VNHO01000020">
    <property type="protein sequence ID" value="TYP51670.1"/>
    <property type="molecule type" value="Genomic_DNA"/>
</dbReference>
<proteinExistence type="inferred from homology"/>
<gene>
    <name evidence="7" type="primary">mtlD</name>
    <name evidence="10" type="ORF">LZ11_01793</name>
</gene>
<feature type="domain" description="Mannitol dehydrogenase N-terminal" evidence="8">
    <location>
        <begin position="3"/>
        <end position="196"/>
    </location>
</feature>
<dbReference type="Gene3D" id="1.10.1040.10">
    <property type="entry name" value="N-(1-d-carboxylethyl)-l-norvaline Dehydrogenase, domain 2"/>
    <property type="match status" value="1"/>
</dbReference>
<dbReference type="InterPro" id="IPR013131">
    <property type="entry name" value="Mannitol_DH_N"/>
</dbReference>
<protein>
    <recommendedName>
        <fullName evidence="3 7">Mannitol-1-phosphate 5-dehydrogenase</fullName>
        <ecNumber evidence="2 7">1.1.1.17</ecNumber>
    </recommendedName>
</protein>
<dbReference type="HAMAP" id="MF_00196">
    <property type="entry name" value="Mannitol_dehydrog"/>
    <property type="match status" value="1"/>
</dbReference>
<comment type="catalytic activity">
    <reaction evidence="6 7">
        <text>D-mannitol 1-phosphate + NAD(+) = beta-D-fructose 6-phosphate + NADH + H(+)</text>
        <dbReference type="Rhea" id="RHEA:19661"/>
        <dbReference type="ChEBI" id="CHEBI:15378"/>
        <dbReference type="ChEBI" id="CHEBI:57540"/>
        <dbReference type="ChEBI" id="CHEBI:57634"/>
        <dbReference type="ChEBI" id="CHEBI:57945"/>
        <dbReference type="ChEBI" id="CHEBI:61381"/>
        <dbReference type="EC" id="1.1.1.17"/>
    </reaction>
</comment>
<evidence type="ECO:0000256" key="1">
    <source>
        <dbReference type="ARBA" id="ARBA00006541"/>
    </source>
</evidence>
<dbReference type="EC" id="1.1.1.17" evidence="2 7"/>
<evidence type="ECO:0000256" key="5">
    <source>
        <dbReference type="ARBA" id="ARBA00023027"/>
    </source>
</evidence>
<dbReference type="AlphaFoldDB" id="A0A5S5AKH5"/>
<organism evidence="10 11">
    <name type="scientific">Thermosediminibacter litoriperuensis</name>
    <dbReference type="NCBI Taxonomy" id="291989"/>
    <lineage>
        <taxon>Bacteria</taxon>
        <taxon>Bacillati</taxon>
        <taxon>Bacillota</taxon>
        <taxon>Clostridia</taxon>
        <taxon>Thermosediminibacterales</taxon>
        <taxon>Thermosediminibacteraceae</taxon>
        <taxon>Thermosediminibacter</taxon>
    </lineage>
</organism>
<dbReference type="NCBIfam" id="NF002652">
    <property type="entry name" value="PRK02318.2-5"/>
    <property type="match status" value="1"/>
</dbReference>
<feature type="binding site" evidence="7">
    <location>
        <begin position="4"/>
        <end position="15"/>
    </location>
    <ligand>
        <name>NAD(+)</name>
        <dbReference type="ChEBI" id="CHEBI:57540"/>
    </ligand>
</feature>
<evidence type="ECO:0000256" key="6">
    <source>
        <dbReference type="ARBA" id="ARBA00048615"/>
    </source>
</evidence>
<dbReference type="PANTHER" id="PTHR30524:SF0">
    <property type="entry name" value="ALTRONATE OXIDOREDUCTASE-RELATED"/>
    <property type="match status" value="1"/>
</dbReference>
<dbReference type="InterPro" id="IPR000669">
    <property type="entry name" value="Mannitol_DH"/>
</dbReference>
<dbReference type="PANTHER" id="PTHR30524">
    <property type="entry name" value="MANNITOL-1-PHOSPHATE 5-DEHYDROGENASE"/>
    <property type="match status" value="1"/>
</dbReference>
<dbReference type="InterPro" id="IPR036291">
    <property type="entry name" value="NAD(P)-bd_dom_sf"/>
</dbReference>
<evidence type="ECO:0000259" key="8">
    <source>
        <dbReference type="Pfam" id="PF01232"/>
    </source>
</evidence>
<evidence type="ECO:0000256" key="2">
    <source>
        <dbReference type="ARBA" id="ARBA00012939"/>
    </source>
</evidence>
<dbReference type="PROSITE" id="PS00974">
    <property type="entry name" value="MANNITOL_DHGENASE"/>
    <property type="match status" value="1"/>
</dbReference>
<evidence type="ECO:0000313" key="10">
    <source>
        <dbReference type="EMBL" id="TYP51670.1"/>
    </source>
</evidence>
<evidence type="ECO:0000256" key="4">
    <source>
        <dbReference type="ARBA" id="ARBA00023002"/>
    </source>
</evidence>
<reference evidence="10 11" key="1">
    <citation type="submission" date="2019-07" db="EMBL/GenBank/DDBJ databases">
        <title>Genomic Encyclopedia of Type Strains, Phase I: the one thousand microbial genomes (KMG-I) project.</title>
        <authorList>
            <person name="Kyrpides N."/>
        </authorList>
    </citation>
    <scope>NUCLEOTIDE SEQUENCE [LARGE SCALE GENOMIC DNA]</scope>
    <source>
        <strain evidence="10 11">DSM 16647</strain>
    </source>
</reference>
<keyword evidence="11" id="KW-1185">Reference proteome</keyword>
<dbReference type="Gene3D" id="3.40.50.720">
    <property type="entry name" value="NAD(P)-binding Rossmann-like Domain"/>
    <property type="match status" value="1"/>
</dbReference>
<dbReference type="GO" id="GO:0019592">
    <property type="term" value="P:mannitol catabolic process"/>
    <property type="evidence" value="ECO:0007669"/>
    <property type="project" value="TreeGrafter"/>
</dbReference>
<name>A0A5S5AKH5_9FIRM</name>
<dbReference type="NCBIfam" id="NF002646">
    <property type="entry name" value="PRK02318.1-2"/>
    <property type="match status" value="1"/>
</dbReference>
<dbReference type="InterPro" id="IPR013328">
    <property type="entry name" value="6PGD_dom2"/>
</dbReference>
<dbReference type="GO" id="GO:0005829">
    <property type="term" value="C:cytosol"/>
    <property type="evidence" value="ECO:0007669"/>
    <property type="project" value="TreeGrafter"/>
</dbReference>
<dbReference type="RefSeq" id="WP_148867513.1">
    <property type="nucleotide sequence ID" value="NZ_VNHO01000020.1"/>
</dbReference>
<dbReference type="NCBIfam" id="NF002649">
    <property type="entry name" value="PRK02318.2-1"/>
    <property type="match status" value="1"/>
</dbReference>
<dbReference type="InterPro" id="IPR008927">
    <property type="entry name" value="6-PGluconate_DH-like_C_sf"/>
</dbReference>
<evidence type="ECO:0000313" key="11">
    <source>
        <dbReference type="Proteomes" id="UP000322294"/>
    </source>
</evidence>